<evidence type="ECO:0000256" key="8">
    <source>
        <dbReference type="SAM" id="Phobius"/>
    </source>
</evidence>
<dbReference type="STRING" id="1629334.Cva_01325"/>
<keyword evidence="3" id="KW-0813">Transport</keyword>
<feature type="transmembrane region" description="Helical" evidence="8">
    <location>
        <begin position="379"/>
        <end position="398"/>
    </location>
</feature>
<dbReference type="GO" id="GO:0042953">
    <property type="term" value="P:lipoprotein transport"/>
    <property type="evidence" value="ECO:0007669"/>
    <property type="project" value="InterPro"/>
</dbReference>
<dbReference type="OrthoDB" id="9808461at2"/>
<evidence type="ECO:0000256" key="2">
    <source>
        <dbReference type="ARBA" id="ARBA00005236"/>
    </source>
</evidence>
<evidence type="ECO:0000313" key="12">
    <source>
        <dbReference type="Proteomes" id="UP000036771"/>
    </source>
</evidence>
<dbReference type="Pfam" id="PF12704">
    <property type="entry name" value="MacB_PCD"/>
    <property type="match status" value="1"/>
</dbReference>
<dbReference type="InterPro" id="IPR025857">
    <property type="entry name" value="MacB_PCD"/>
</dbReference>
<accession>A0A0K8MDQ2</accession>
<dbReference type="EMBL" id="BBVC01000076">
    <property type="protein sequence ID" value="GAO98661.1"/>
    <property type="molecule type" value="Genomic_DNA"/>
</dbReference>
<dbReference type="InterPro" id="IPR051447">
    <property type="entry name" value="Lipoprotein-release_system"/>
</dbReference>
<sequence length="415" mass="45455">MSFAFIRKVAFRYLKPSRKEGFVSVIAGFSFLGILLGVATLIIVMSVMNGFREDLFARILGFNGHIAVAGLTREGFKDYDAAVHKIKNLKEVISATPVIEAQSMVMQQGTAFGVLVHGIRLSDLEQRKLVSDHIIMGSLEKFSQPNAIVIGRKLAEKLEVLPGDSITLVAPEGNPTAFGMAPRLRKFIISAIFDVGMKDYDGSVVFIPLASAQKFYRLPDAVSGIEIFVQHPQHIQGMTTEIVNTLGEGARVIDWQKANEKYAVAVEVERNVMFTILTLIILVASFNIVSSLIMLVKDKVQDIAILRTMGATQGMIMAIFFVSGSTIGVTGILAGSALGIAFALNIETIRRIIEKLSGTNLFSPEIYFLSKLPAKIDSYEVAAVIVMAFILVFLASLYPSWRAAKLDPVEALRYE</sequence>
<keyword evidence="6 8" id="KW-1133">Transmembrane helix</keyword>
<feature type="transmembrane region" description="Helical" evidence="8">
    <location>
        <begin position="327"/>
        <end position="346"/>
    </location>
</feature>
<evidence type="ECO:0000256" key="6">
    <source>
        <dbReference type="ARBA" id="ARBA00022989"/>
    </source>
</evidence>
<feature type="transmembrane region" description="Helical" evidence="8">
    <location>
        <begin position="272"/>
        <end position="296"/>
    </location>
</feature>
<feature type="transmembrane region" description="Helical" evidence="8">
    <location>
        <begin position="303"/>
        <end position="321"/>
    </location>
</feature>
<dbReference type="Proteomes" id="UP000036771">
    <property type="component" value="Unassembled WGS sequence"/>
</dbReference>
<evidence type="ECO:0000256" key="4">
    <source>
        <dbReference type="ARBA" id="ARBA00022475"/>
    </source>
</evidence>
<comment type="subcellular location">
    <subcellularLocation>
        <location evidence="1">Cell membrane</location>
        <topology evidence="1">Multi-pass membrane protein</topology>
    </subcellularLocation>
</comment>
<evidence type="ECO:0000256" key="1">
    <source>
        <dbReference type="ARBA" id="ARBA00004651"/>
    </source>
</evidence>
<feature type="domain" description="MacB-like periplasmic core" evidence="10">
    <location>
        <begin position="30"/>
        <end position="230"/>
    </location>
</feature>
<proteinExistence type="inferred from homology"/>
<keyword evidence="11" id="KW-0449">Lipoprotein</keyword>
<evidence type="ECO:0000256" key="5">
    <source>
        <dbReference type="ARBA" id="ARBA00022692"/>
    </source>
</evidence>
<dbReference type="PANTHER" id="PTHR30489:SF0">
    <property type="entry name" value="LIPOPROTEIN-RELEASING SYSTEM TRANSMEMBRANE PROTEIN LOLE"/>
    <property type="match status" value="1"/>
</dbReference>
<dbReference type="GO" id="GO:0044874">
    <property type="term" value="P:lipoprotein localization to outer membrane"/>
    <property type="evidence" value="ECO:0007669"/>
    <property type="project" value="TreeGrafter"/>
</dbReference>
<protein>
    <submittedName>
        <fullName evidence="11">Lipoprotein-releasing system transmembrane protein LolE</fullName>
    </submittedName>
</protein>
<comment type="caution">
    <text evidence="11">The sequence shown here is derived from an EMBL/GenBank/DDBJ whole genome shotgun (WGS) entry which is preliminary data.</text>
</comment>
<evidence type="ECO:0000313" key="11">
    <source>
        <dbReference type="EMBL" id="GAO98661.1"/>
    </source>
</evidence>
<comment type="similarity">
    <text evidence="2">Belongs to the ABC-4 integral membrane protein family. LolC/E subfamily.</text>
</comment>
<evidence type="ECO:0000256" key="7">
    <source>
        <dbReference type="ARBA" id="ARBA00023136"/>
    </source>
</evidence>
<feature type="domain" description="ABC3 transporter permease C-terminal" evidence="9">
    <location>
        <begin position="275"/>
        <end position="408"/>
    </location>
</feature>
<name>A0A0K8MDQ2_9PROT</name>
<keyword evidence="5 8" id="KW-0812">Transmembrane</keyword>
<dbReference type="GO" id="GO:0098797">
    <property type="term" value="C:plasma membrane protein complex"/>
    <property type="evidence" value="ECO:0007669"/>
    <property type="project" value="TreeGrafter"/>
</dbReference>
<keyword evidence="12" id="KW-1185">Reference proteome</keyword>
<evidence type="ECO:0000259" key="9">
    <source>
        <dbReference type="Pfam" id="PF02687"/>
    </source>
</evidence>
<dbReference type="AlphaFoldDB" id="A0A0K8MDQ2"/>
<keyword evidence="4" id="KW-1003">Cell membrane</keyword>
<keyword evidence="7 8" id="KW-0472">Membrane</keyword>
<feature type="transmembrane region" description="Helical" evidence="8">
    <location>
        <begin position="21"/>
        <end position="48"/>
    </location>
</feature>
<dbReference type="InterPro" id="IPR011925">
    <property type="entry name" value="LolCE_TM"/>
</dbReference>
<evidence type="ECO:0000259" key="10">
    <source>
        <dbReference type="Pfam" id="PF12704"/>
    </source>
</evidence>
<dbReference type="NCBIfam" id="TIGR02212">
    <property type="entry name" value="lolCE"/>
    <property type="match status" value="1"/>
</dbReference>
<organism evidence="11 12">
    <name type="scientific">Caedimonas varicaedens</name>
    <dbReference type="NCBI Taxonomy" id="1629334"/>
    <lineage>
        <taxon>Bacteria</taxon>
        <taxon>Pseudomonadati</taxon>
        <taxon>Pseudomonadota</taxon>
        <taxon>Alphaproteobacteria</taxon>
        <taxon>Holosporales</taxon>
        <taxon>Caedimonadaceae</taxon>
        <taxon>Caedimonas</taxon>
    </lineage>
</organism>
<dbReference type="PANTHER" id="PTHR30489">
    <property type="entry name" value="LIPOPROTEIN-RELEASING SYSTEM TRANSMEMBRANE PROTEIN LOLE"/>
    <property type="match status" value="1"/>
</dbReference>
<reference evidence="11 12" key="1">
    <citation type="submission" date="2015-03" db="EMBL/GenBank/DDBJ databases">
        <title>Caedibacter varicaedens, whole genome shotgun sequence.</title>
        <authorList>
            <person name="Suzuki H."/>
            <person name="Dapper A.L."/>
            <person name="Gibson A.K."/>
            <person name="Jackson C."/>
            <person name="Lee H."/>
            <person name="Pejaver V.R."/>
            <person name="Doak T."/>
            <person name="Lynch M."/>
        </authorList>
    </citation>
    <scope>NUCLEOTIDE SEQUENCE [LARGE SCALE GENOMIC DNA]</scope>
</reference>
<gene>
    <name evidence="11" type="primary">lolE</name>
    <name evidence="11" type="ORF">Cva_01325</name>
</gene>
<dbReference type="Pfam" id="PF02687">
    <property type="entry name" value="FtsX"/>
    <property type="match status" value="1"/>
</dbReference>
<evidence type="ECO:0000256" key="3">
    <source>
        <dbReference type="ARBA" id="ARBA00022448"/>
    </source>
</evidence>
<dbReference type="InterPro" id="IPR003838">
    <property type="entry name" value="ABC3_permease_C"/>
</dbReference>